<dbReference type="AlphaFoldDB" id="A0A1L3GEB9"/>
<evidence type="ECO:0000313" key="2">
    <source>
        <dbReference type="EMBL" id="APG24038.1"/>
    </source>
</evidence>
<feature type="transmembrane region" description="Helical" evidence="1">
    <location>
        <begin position="76"/>
        <end position="101"/>
    </location>
</feature>
<evidence type="ECO:0000313" key="3">
    <source>
        <dbReference type="Proteomes" id="UP000182264"/>
    </source>
</evidence>
<dbReference type="EMBL" id="CP015518">
    <property type="protein sequence ID" value="APG24038.1"/>
    <property type="molecule type" value="Genomic_DNA"/>
</dbReference>
<feature type="transmembrane region" description="Helical" evidence="1">
    <location>
        <begin position="38"/>
        <end position="55"/>
    </location>
</feature>
<feature type="transmembrane region" description="Helical" evidence="1">
    <location>
        <begin position="207"/>
        <end position="227"/>
    </location>
</feature>
<evidence type="ECO:0000256" key="1">
    <source>
        <dbReference type="SAM" id="Phobius"/>
    </source>
</evidence>
<organism evidence="2 3">
    <name type="scientific">Syntrophotalea acetylenica</name>
    <name type="common">Pelobacter acetylenicus</name>
    <dbReference type="NCBI Taxonomy" id="29542"/>
    <lineage>
        <taxon>Bacteria</taxon>
        <taxon>Pseudomonadati</taxon>
        <taxon>Thermodesulfobacteriota</taxon>
        <taxon>Desulfuromonadia</taxon>
        <taxon>Desulfuromonadales</taxon>
        <taxon>Syntrophotaleaceae</taxon>
        <taxon>Syntrophotalea</taxon>
    </lineage>
</organism>
<dbReference type="Proteomes" id="UP000182264">
    <property type="component" value="Chromosome"/>
</dbReference>
<dbReference type="KEGG" id="pace:A6070_11235"/>
<name>A0A1L3GEB9_SYNAC</name>
<feature type="transmembrane region" description="Helical" evidence="1">
    <location>
        <begin position="121"/>
        <end position="142"/>
    </location>
</feature>
<keyword evidence="1" id="KW-0472">Membrane</keyword>
<accession>A0A1L3GEB9</accession>
<sequence length="235" mass="25890">MKKNDWLFILCLGLFFGPFVVSRQLLDLYLAAVGSRPLLMSFVKFAVLATLGEVIGLRISRGVYYRKGFGVLPKAFVWGCLGIAIQLVFVMFAVGAPAVVSRFFTALPADVLKQGVSGAKLLAAFAISVSMNLIFAPMFMTLHRITDMHIQQTGGSLRGFFRPIDFSRMLQQIDWQVMYGFVFRKTLPLFWIPAHTVTFLLPEVHRVLFAALLGVVLGTILAVAGLARGERAASA</sequence>
<proteinExistence type="predicted"/>
<keyword evidence="1" id="KW-1133">Transmembrane helix</keyword>
<protein>
    <recommendedName>
        <fullName evidence="4">Mpv17 / PMP22 family protein</fullName>
    </recommendedName>
</protein>
<keyword evidence="3" id="KW-1185">Reference proteome</keyword>
<gene>
    <name evidence="2" type="ORF">A7E75_02610</name>
</gene>
<dbReference type="OrthoDB" id="1115879at2"/>
<dbReference type="RefSeq" id="WP_072285854.1">
    <property type="nucleotide sequence ID" value="NZ_CP015455.1"/>
</dbReference>
<keyword evidence="1" id="KW-0812">Transmembrane</keyword>
<feature type="transmembrane region" description="Helical" evidence="1">
    <location>
        <begin position="177"/>
        <end position="201"/>
    </location>
</feature>
<evidence type="ECO:0008006" key="4">
    <source>
        <dbReference type="Google" id="ProtNLM"/>
    </source>
</evidence>
<reference evidence="2 3" key="1">
    <citation type="journal article" date="2017" name="Genome Announc.">
        <title>Complete Genome Sequences of Two Acetylene-Fermenting Pelobacter acetylenicus Strains.</title>
        <authorList>
            <person name="Sutton J.M."/>
            <person name="Baesman S.M."/>
            <person name="Fierst J.L."/>
            <person name="Poret-Peterson A.T."/>
            <person name="Oremland R.S."/>
            <person name="Dunlap D.S."/>
            <person name="Akob D.M."/>
        </authorList>
    </citation>
    <scope>NUCLEOTIDE SEQUENCE [LARGE SCALE GENOMIC DNA]</scope>
    <source>
        <strain evidence="2 3">DSM 3247</strain>
    </source>
</reference>
<dbReference type="STRING" id="29542.A6070_11235"/>